<gene>
    <name evidence="1" type="ORF">PODLI_1B010152</name>
</gene>
<evidence type="ECO:0000313" key="2">
    <source>
        <dbReference type="Proteomes" id="UP001178461"/>
    </source>
</evidence>
<dbReference type="Proteomes" id="UP001178461">
    <property type="component" value="Chromosome 7"/>
</dbReference>
<organism evidence="1 2">
    <name type="scientific">Podarcis lilfordi</name>
    <name type="common">Lilford's wall lizard</name>
    <dbReference type="NCBI Taxonomy" id="74358"/>
    <lineage>
        <taxon>Eukaryota</taxon>
        <taxon>Metazoa</taxon>
        <taxon>Chordata</taxon>
        <taxon>Craniata</taxon>
        <taxon>Vertebrata</taxon>
        <taxon>Euteleostomi</taxon>
        <taxon>Lepidosauria</taxon>
        <taxon>Squamata</taxon>
        <taxon>Bifurcata</taxon>
        <taxon>Unidentata</taxon>
        <taxon>Episquamata</taxon>
        <taxon>Laterata</taxon>
        <taxon>Lacertibaenia</taxon>
        <taxon>Lacertidae</taxon>
        <taxon>Podarcis</taxon>
    </lineage>
</organism>
<evidence type="ECO:0000313" key="1">
    <source>
        <dbReference type="EMBL" id="CAI5779491.1"/>
    </source>
</evidence>
<protein>
    <submittedName>
        <fullName evidence="1">Uncharacterized protein</fullName>
    </submittedName>
</protein>
<dbReference type="AlphaFoldDB" id="A0AA35KL42"/>
<reference evidence="1" key="1">
    <citation type="submission" date="2022-12" db="EMBL/GenBank/DDBJ databases">
        <authorList>
            <person name="Alioto T."/>
            <person name="Alioto T."/>
            <person name="Gomez Garrido J."/>
        </authorList>
    </citation>
    <scope>NUCLEOTIDE SEQUENCE</scope>
</reference>
<keyword evidence="2" id="KW-1185">Reference proteome</keyword>
<dbReference type="EMBL" id="OX395132">
    <property type="protein sequence ID" value="CAI5779491.1"/>
    <property type="molecule type" value="Genomic_DNA"/>
</dbReference>
<accession>A0AA35KL42</accession>
<sequence>MYCRSRVLSSHLPVSCYISRQVVIYMSGLKDQQKWEALDSGLLLDMSVELVKTKI</sequence>
<proteinExistence type="predicted"/>
<name>A0AA35KL42_9SAUR</name>